<accession>A0A1X2GX62</accession>
<dbReference type="STRING" id="101127.A0A1X2GX62"/>
<feature type="transmembrane region" description="Helical" evidence="2">
    <location>
        <begin position="34"/>
        <end position="58"/>
    </location>
</feature>
<proteinExistence type="predicted"/>
<feature type="transmembrane region" description="Helical" evidence="2">
    <location>
        <begin position="153"/>
        <end position="180"/>
    </location>
</feature>
<evidence type="ECO:0000313" key="3">
    <source>
        <dbReference type="EMBL" id="ORX62679.1"/>
    </source>
</evidence>
<feature type="compositionally biased region" description="Low complexity" evidence="1">
    <location>
        <begin position="328"/>
        <end position="353"/>
    </location>
</feature>
<dbReference type="Proteomes" id="UP000242146">
    <property type="component" value="Unassembled WGS sequence"/>
</dbReference>
<evidence type="ECO:0000313" key="4">
    <source>
        <dbReference type="Proteomes" id="UP000242146"/>
    </source>
</evidence>
<gene>
    <name evidence="3" type="ORF">DM01DRAFT_1330810</name>
</gene>
<name>A0A1X2GX62_9FUNG</name>
<organism evidence="3 4">
    <name type="scientific">Hesseltinella vesiculosa</name>
    <dbReference type="NCBI Taxonomy" id="101127"/>
    <lineage>
        <taxon>Eukaryota</taxon>
        <taxon>Fungi</taxon>
        <taxon>Fungi incertae sedis</taxon>
        <taxon>Mucoromycota</taxon>
        <taxon>Mucoromycotina</taxon>
        <taxon>Mucoromycetes</taxon>
        <taxon>Mucorales</taxon>
        <taxon>Cunninghamellaceae</taxon>
        <taxon>Hesseltinella</taxon>
    </lineage>
</organism>
<dbReference type="AlphaFoldDB" id="A0A1X2GX62"/>
<dbReference type="EMBL" id="MCGT01000001">
    <property type="protein sequence ID" value="ORX62679.1"/>
    <property type="molecule type" value="Genomic_DNA"/>
</dbReference>
<feature type="transmembrane region" description="Helical" evidence="2">
    <location>
        <begin position="78"/>
        <end position="97"/>
    </location>
</feature>
<keyword evidence="2" id="KW-0472">Membrane</keyword>
<feature type="transmembrane region" description="Helical" evidence="2">
    <location>
        <begin position="109"/>
        <end position="133"/>
    </location>
</feature>
<feature type="transmembrane region" description="Helical" evidence="2">
    <location>
        <begin position="6"/>
        <end position="22"/>
    </location>
</feature>
<sequence>MLALAIVSMLLFLAGLVYAVVLHTRRKLQAEKQILRGLLAILLFGLVGRILSVATVAYDMQPYYNGMHSSYTTLPEILIVPMSEMGALVFPVAMVQARGTKGPWYTSMWGWCFILTYCVAFVMYLMLGVFLFIRRYKLLMGMLPIVEVIPSNYGPMIYSVIGGSLGWWLVLMFLAIVIGFHSRLHRFFYVYLALVSLDVIMRGVTSVPSTTFINNISMNFPVSMMFSGFVMLCPPLALLVAVHSAHSWVGGYSAVHTSTFAADQQLYNNPYPMTQHQPQQQQDMYRLQWEEFYAWQRNTQQPPIQPHQQQHEYQQQQWDAFYDWQRTQQQPHPAPMMEAPQPAQQPLPNTTQPKVELQPLLTSS</sequence>
<evidence type="ECO:0000256" key="2">
    <source>
        <dbReference type="SAM" id="Phobius"/>
    </source>
</evidence>
<feature type="region of interest" description="Disordered" evidence="1">
    <location>
        <begin position="325"/>
        <end position="364"/>
    </location>
</feature>
<feature type="transmembrane region" description="Helical" evidence="2">
    <location>
        <begin position="224"/>
        <end position="242"/>
    </location>
</feature>
<comment type="caution">
    <text evidence="3">The sequence shown here is derived from an EMBL/GenBank/DDBJ whole genome shotgun (WGS) entry which is preliminary data.</text>
</comment>
<reference evidence="3 4" key="1">
    <citation type="submission" date="2016-07" db="EMBL/GenBank/DDBJ databases">
        <title>Pervasive Adenine N6-methylation of Active Genes in Fungi.</title>
        <authorList>
            <consortium name="DOE Joint Genome Institute"/>
            <person name="Mondo S.J."/>
            <person name="Dannebaum R.O."/>
            <person name="Kuo R.C."/>
            <person name="Labutti K."/>
            <person name="Haridas S."/>
            <person name="Kuo A."/>
            <person name="Salamov A."/>
            <person name="Ahrendt S.R."/>
            <person name="Lipzen A."/>
            <person name="Sullivan W."/>
            <person name="Andreopoulos W.B."/>
            <person name="Clum A."/>
            <person name="Lindquist E."/>
            <person name="Daum C."/>
            <person name="Ramamoorthy G.K."/>
            <person name="Gryganskyi A."/>
            <person name="Culley D."/>
            <person name="Magnuson J.K."/>
            <person name="James T.Y."/>
            <person name="O'Malley M.A."/>
            <person name="Stajich J.E."/>
            <person name="Spatafora J.W."/>
            <person name="Visel A."/>
            <person name="Grigoriev I.V."/>
        </authorList>
    </citation>
    <scope>NUCLEOTIDE SEQUENCE [LARGE SCALE GENOMIC DNA]</scope>
    <source>
        <strain evidence="3 4">NRRL 3301</strain>
    </source>
</reference>
<keyword evidence="4" id="KW-1185">Reference proteome</keyword>
<keyword evidence="2" id="KW-1133">Transmembrane helix</keyword>
<feature type="transmembrane region" description="Helical" evidence="2">
    <location>
        <begin position="187"/>
        <end position="204"/>
    </location>
</feature>
<protein>
    <submittedName>
        <fullName evidence="3">Uncharacterized protein</fullName>
    </submittedName>
</protein>
<evidence type="ECO:0000256" key="1">
    <source>
        <dbReference type="SAM" id="MobiDB-lite"/>
    </source>
</evidence>
<keyword evidence="2" id="KW-0812">Transmembrane</keyword>